<feature type="domain" description="ABC transporter" evidence="8">
    <location>
        <begin position="5"/>
        <end position="237"/>
    </location>
</feature>
<evidence type="ECO:0000256" key="7">
    <source>
        <dbReference type="ARBA" id="ARBA00023136"/>
    </source>
</evidence>
<dbReference type="InterPro" id="IPR027417">
    <property type="entry name" value="P-loop_NTPase"/>
</dbReference>
<keyword evidence="2" id="KW-0813">Transport</keyword>
<evidence type="ECO:0000256" key="1">
    <source>
        <dbReference type="ARBA" id="ARBA00005417"/>
    </source>
</evidence>
<comment type="caution">
    <text evidence="9">The sequence shown here is derived from an EMBL/GenBank/DDBJ whole genome shotgun (WGS) entry which is preliminary data.</text>
</comment>
<dbReference type="Gene3D" id="2.40.50.140">
    <property type="entry name" value="Nucleic acid-binding proteins"/>
    <property type="match status" value="1"/>
</dbReference>
<dbReference type="InterPro" id="IPR003439">
    <property type="entry name" value="ABC_transporter-like_ATP-bd"/>
</dbReference>
<dbReference type="PANTHER" id="PTHR43875:SF15">
    <property type="entry name" value="TREHALOSE IMPORT ATP-BINDING PROTEIN SUGC"/>
    <property type="match status" value="1"/>
</dbReference>
<dbReference type="InterPro" id="IPR012340">
    <property type="entry name" value="NA-bd_OB-fold"/>
</dbReference>
<dbReference type="InterPro" id="IPR017871">
    <property type="entry name" value="ABC_transporter-like_CS"/>
</dbReference>
<evidence type="ECO:0000259" key="8">
    <source>
        <dbReference type="PROSITE" id="PS50893"/>
    </source>
</evidence>
<organism evidence="9 10">
    <name type="scientific">Prosthecomicrobium pneumaticum</name>
    <dbReference type="NCBI Taxonomy" id="81895"/>
    <lineage>
        <taxon>Bacteria</taxon>
        <taxon>Pseudomonadati</taxon>
        <taxon>Pseudomonadota</taxon>
        <taxon>Alphaproteobacteria</taxon>
        <taxon>Hyphomicrobiales</taxon>
        <taxon>Kaistiaceae</taxon>
        <taxon>Prosthecomicrobium</taxon>
    </lineage>
</organism>
<dbReference type="EMBL" id="JACHOO010000001">
    <property type="protein sequence ID" value="MBB5751429.1"/>
    <property type="molecule type" value="Genomic_DNA"/>
</dbReference>
<protein>
    <submittedName>
        <fullName evidence="9">Multiple sugar transport system ATP-binding protein</fullName>
    </submittedName>
</protein>
<keyword evidence="7" id="KW-0472">Membrane</keyword>
<keyword evidence="10" id="KW-1185">Reference proteome</keyword>
<evidence type="ECO:0000256" key="6">
    <source>
        <dbReference type="ARBA" id="ARBA00022967"/>
    </source>
</evidence>
<dbReference type="PROSITE" id="PS50893">
    <property type="entry name" value="ABC_TRANSPORTER_2"/>
    <property type="match status" value="1"/>
</dbReference>
<evidence type="ECO:0000256" key="4">
    <source>
        <dbReference type="ARBA" id="ARBA00022741"/>
    </source>
</evidence>
<dbReference type="SUPFAM" id="SSF52540">
    <property type="entry name" value="P-loop containing nucleoside triphosphate hydrolases"/>
    <property type="match status" value="1"/>
</dbReference>
<dbReference type="PROSITE" id="PS00211">
    <property type="entry name" value="ABC_TRANSPORTER_1"/>
    <property type="match status" value="1"/>
</dbReference>
<dbReference type="GO" id="GO:0016887">
    <property type="term" value="F:ATP hydrolysis activity"/>
    <property type="evidence" value="ECO:0007669"/>
    <property type="project" value="InterPro"/>
</dbReference>
<dbReference type="SUPFAM" id="SSF50331">
    <property type="entry name" value="MOP-like"/>
    <property type="match status" value="1"/>
</dbReference>
<evidence type="ECO:0000256" key="3">
    <source>
        <dbReference type="ARBA" id="ARBA00022475"/>
    </source>
</evidence>
<accession>A0A7W9CTM6</accession>
<reference evidence="9 10" key="1">
    <citation type="submission" date="2020-08" db="EMBL/GenBank/DDBJ databases">
        <title>Genomic Encyclopedia of Type Strains, Phase IV (KMG-IV): sequencing the most valuable type-strain genomes for metagenomic binning, comparative biology and taxonomic classification.</title>
        <authorList>
            <person name="Goeker M."/>
        </authorList>
    </citation>
    <scope>NUCLEOTIDE SEQUENCE [LARGE SCALE GENOMIC DNA]</scope>
    <source>
        <strain evidence="9 10">DSM 16268</strain>
    </source>
</reference>
<sequence>MSAMLDIRGLKKAYRRKAALRGIDLAVEEHEILALLGPTGAGKSSTLLAAAGLVEPDAGTIRLAGRDVTGAEASSRDVSIVFEGFNLLPVLNVRDNIAFALRSPKYREAEAEIARRVGRTAELLRIAHLLDRDTGTLSGGERQRVSIARALVRRPLLYLLDEPLSALDLKLREGLRAELRQIHREHGTTMLYATHDYHGAIAIADRIAIIDEGRILQTGTIEAIYARPAEAFVGRLVGSPSMAFFEAELRDGGLLVKGFGAPLALSRFGRLAAANGPVTLGVWPEDIVVGEEGEPGRVYAVDNRGYEVAIQIETPAGSFRKVLEGRRPVGQGDTIRVRIGEGAGFLFDATSGARVSHQGERA</sequence>
<dbReference type="SMART" id="SM00382">
    <property type="entry name" value="AAA"/>
    <property type="match status" value="1"/>
</dbReference>
<evidence type="ECO:0000313" key="10">
    <source>
        <dbReference type="Proteomes" id="UP000523821"/>
    </source>
</evidence>
<dbReference type="GO" id="GO:0005524">
    <property type="term" value="F:ATP binding"/>
    <property type="evidence" value="ECO:0007669"/>
    <property type="project" value="UniProtKB-KW"/>
</dbReference>
<dbReference type="InterPro" id="IPR003593">
    <property type="entry name" value="AAA+_ATPase"/>
</dbReference>
<comment type="similarity">
    <text evidence="1">Belongs to the ABC transporter superfamily.</text>
</comment>
<dbReference type="InterPro" id="IPR008995">
    <property type="entry name" value="Mo/tungstate-bd_C_term_dom"/>
</dbReference>
<dbReference type="Pfam" id="PF17912">
    <property type="entry name" value="OB_MalK"/>
    <property type="match status" value="1"/>
</dbReference>
<keyword evidence="9" id="KW-0762">Sugar transport</keyword>
<dbReference type="Pfam" id="PF00005">
    <property type="entry name" value="ABC_tran"/>
    <property type="match status" value="1"/>
</dbReference>
<keyword evidence="4" id="KW-0547">Nucleotide-binding</keyword>
<evidence type="ECO:0000256" key="2">
    <source>
        <dbReference type="ARBA" id="ARBA00022448"/>
    </source>
</evidence>
<dbReference type="InterPro" id="IPR040582">
    <property type="entry name" value="OB_MalK-like"/>
</dbReference>
<keyword evidence="3" id="KW-1003">Cell membrane</keyword>
<dbReference type="Gene3D" id="2.40.50.100">
    <property type="match status" value="1"/>
</dbReference>
<keyword evidence="5 9" id="KW-0067">ATP-binding</keyword>
<name>A0A7W9CTM6_9HYPH</name>
<dbReference type="RefSeq" id="WP_183852089.1">
    <property type="nucleotide sequence ID" value="NZ_JACHOO010000001.1"/>
</dbReference>
<gene>
    <name evidence="9" type="ORF">GGQ63_000472</name>
</gene>
<dbReference type="GO" id="GO:0055052">
    <property type="term" value="C:ATP-binding cassette (ABC) transporter complex, substrate-binding subunit-containing"/>
    <property type="evidence" value="ECO:0007669"/>
    <property type="project" value="TreeGrafter"/>
</dbReference>
<dbReference type="Proteomes" id="UP000523821">
    <property type="component" value="Unassembled WGS sequence"/>
</dbReference>
<dbReference type="InterPro" id="IPR047641">
    <property type="entry name" value="ABC_transpr_MalK/UgpC-like"/>
</dbReference>
<dbReference type="AlphaFoldDB" id="A0A7W9CTM6"/>
<dbReference type="PANTHER" id="PTHR43875">
    <property type="entry name" value="MALTODEXTRIN IMPORT ATP-BINDING PROTEIN MSMX"/>
    <property type="match status" value="1"/>
</dbReference>
<dbReference type="Gene3D" id="3.40.50.300">
    <property type="entry name" value="P-loop containing nucleotide triphosphate hydrolases"/>
    <property type="match status" value="1"/>
</dbReference>
<proteinExistence type="inferred from homology"/>
<evidence type="ECO:0000256" key="5">
    <source>
        <dbReference type="ARBA" id="ARBA00022840"/>
    </source>
</evidence>
<keyword evidence="6" id="KW-1278">Translocase</keyword>
<evidence type="ECO:0000313" key="9">
    <source>
        <dbReference type="EMBL" id="MBB5751429.1"/>
    </source>
</evidence>